<organism evidence="1 2">
    <name type="scientific">Mycetohabitans rhizoxinica</name>
    <dbReference type="NCBI Taxonomy" id="412963"/>
    <lineage>
        <taxon>Bacteria</taxon>
        <taxon>Pseudomonadati</taxon>
        <taxon>Pseudomonadota</taxon>
        <taxon>Betaproteobacteria</taxon>
        <taxon>Burkholderiales</taxon>
        <taxon>Burkholderiaceae</taxon>
        <taxon>Mycetohabitans</taxon>
    </lineage>
</organism>
<dbReference type="EMBL" id="CP062176">
    <property type="protein sequence ID" value="WXK38455.1"/>
    <property type="molecule type" value="Genomic_DNA"/>
</dbReference>
<accession>A0ABZ2PTN8</accession>
<name>A0ABZ2PTN8_9BURK</name>
<gene>
    <name evidence="1" type="ORF">IHE29_03840</name>
</gene>
<evidence type="ECO:0000313" key="1">
    <source>
        <dbReference type="EMBL" id="WXK38455.1"/>
    </source>
</evidence>
<reference evidence="1 2" key="1">
    <citation type="submission" date="2020-09" db="EMBL/GenBank/DDBJ databases">
        <title>Genome sequences of Mycetohabitans spp.</title>
        <authorList>
            <person name="Carter M.E."/>
            <person name="Carpenter S.C.D."/>
            <person name="Bogdanove A.J."/>
        </authorList>
    </citation>
    <scope>NUCLEOTIDE SEQUENCE [LARGE SCALE GENOMIC DNA]</scope>
    <source>
        <strain evidence="1 2">B12</strain>
    </source>
</reference>
<evidence type="ECO:0000313" key="2">
    <source>
        <dbReference type="Proteomes" id="UP001493153"/>
    </source>
</evidence>
<proteinExistence type="predicted"/>
<dbReference type="RefSeq" id="WP_013434001.1">
    <property type="nucleotide sequence ID" value="NZ_CP062171.1"/>
</dbReference>
<protein>
    <submittedName>
        <fullName evidence="1">Uncharacterized protein</fullName>
    </submittedName>
</protein>
<sequence length="66" mass="6794">MSTGHGPFVVWASMMWGPRCGGLALPMAKYVGAEVRARLVPPAGDSVDGALHLASMAVAQSSSVPR</sequence>
<keyword evidence="2" id="KW-1185">Reference proteome</keyword>
<dbReference type="Proteomes" id="UP001493153">
    <property type="component" value="Chromosome"/>
</dbReference>